<dbReference type="RefSeq" id="WP_149385672.1">
    <property type="nucleotide sequence ID" value="NZ_VTRU01000001.1"/>
</dbReference>
<protein>
    <submittedName>
        <fullName evidence="1">Uncharacterized protein</fullName>
    </submittedName>
</protein>
<comment type="caution">
    <text evidence="1">The sequence shown here is derived from an EMBL/GenBank/DDBJ whole genome shotgun (WGS) entry which is preliminary data.</text>
</comment>
<keyword evidence="2" id="KW-1185">Reference proteome</keyword>
<accession>A0A5D8ZVD3</accession>
<evidence type="ECO:0000313" key="2">
    <source>
        <dbReference type="Proteomes" id="UP000323884"/>
    </source>
</evidence>
<evidence type="ECO:0000313" key="1">
    <source>
        <dbReference type="EMBL" id="TZF98490.1"/>
    </source>
</evidence>
<proteinExistence type="predicted"/>
<name>A0A5D8ZVD3_9FLAO</name>
<keyword evidence="1" id="KW-0614">Plasmid</keyword>
<dbReference type="Proteomes" id="UP000323884">
    <property type="component" value="Unassembled WGS sequence"/>
</dbReference>
<sequence>MKPLNISPLQKAKNLMDSGQYISSLTILEALNGLSSKSEKYRLLFMSNCWFNLEEYDWAIEIADRLLQKDLKNELASQIKYLSYCKLKDYGNINDEVIISKIKELALQNDFKLK</sequence>
<dbReference type="SUPFAM" id="SSF48452">
    <property type="entry name" value="TPR-like"/>
    <property type="match status" value="1"/>
</dbReference>
<dbReference type="EMBL" id="VTRU01000001">
    <property type="protein sequence ID" value="TZF98490.1"/>
    <property type="molecule type" value="Genomic_DNA"/>
</dbReference>
<reference evidence="1 2" key="1">
    <citation type="submission" date="2019-08" db="EMBL/GenBank/DDBJ databases">
        <title>Draft genome sequence of Chryseobacterium sp. Gsoil 183.</title>
        <authorList>
            <person name="Im W.-T."/>
        </authorList>
    </citation>
    <scope>NUCLEOTIDE SEQUENCE [LARGE SCALE GENOMIC DNA]</scope>
    <source>
        <strain evidence="1 2">Gsoil 183</strain>
        <plasmid evidence="1">unnamed1</plasmid>
    </source>
</reference>
<dbReference type="AlphaFoldDB" id="A0A5D8ZVD3"/>
<dbReference type="InterPro" id="IPR011990">
    <property type="entry name" value="TPR-like_helical_dom_sf"/>
</dbReference>
<dbReference type="Gene3D" id="1.25.40.10">
    <property type="entry name" value="Tetratricopeptide repeat domain"/>
    <property type="match status" value="1"/>
</dbReference>
<organism evidence="1 2">
    <name type="scientific">Chryseobacterium panacisoli</name>
    <dbReference type="NCBI Taxonomy" id="1807141"/>
    <lineage>
        <taxon>Bacteria</taxon>
        <taxon>Pseudomonadati</taxon>
        <taxon>Bacteroidota</taxon>
        <taxon>Flavobacteriia</taxon>
        <taxon>Flavobacteriales</taxon>
        <taxon>Weeksellaceae</taxon>
        <taxon>Chryseobacterium group</taxon>
        <taxon>Chryseobacterium</taxon>
    </lineage>
</organism>
<geneLocation type="plasmid" evidence="1">
    <name>unnamed1</name>
</geneLocation>
<dbReference type="OrthoDB" id="1272762at2"/>
<gene>
    <name evidence="1" type="ORF">FW781_00760</name>
</gene>